<protein>
    <recommendedName>
        <fullName evidence="7">Zn(2)-C6 fungal-type domain-containing protein</fullName>
    </recommendedName>
</protein>
<dbReference type="GO" id="GO:0043565">
    <property type="term" value="F:sequence-specific DNA binding"/>
    <property type="evidence" value="ECO:0007669"/>
    <property type="project" value="TreeGrafter"/>
</dbReference>
<evidence type="ECO:0000313" key="8">
    <source>
        <dbReference type="EMBL" id="CAG7955373.1"/>
    </source>
</evidence>
<dbReference type="GO" id="GO:0045944">
    <property type="term" value="P:positive regulation of transcription by RNA polymerase II"/>
    <property type="evidence" value="ECO:0007669"/>
    <property type="project" value="TreeGrafter"/>
</dbReference>
<feature type="region of interest" description="Disordered" evidence="6">
    <location>
        <begin position="1"/>
        <end position="21"/>
    </location>
</feature>
<gene>
    <name evidence="8" type="ORF">PNAL_LOCUS613</name>
</gene>
<evidence type="ECO:0000256" key="2">
    <source>
        <dbReference type="ARBA" id="ARBA00023015"/>
    </source>
</evidence>
<evidence type="ECO:0000256" key="5">
    <source>
        <dbReference type="ARBA" id="ARBA00023242"/>
    </source>
</evidence>
<dbReference type="GO" id="GO:0000981">
    <property type="term" value="F:DNA-binding transcription factor activity, RNA polymerase II-specific"/>
    <property type="evidence" value="ECO:0007669"/>
    <property type="project" value="InterPro"/>
</dbReference>
<accession>A0A9W4HB30</accession>
<name>A0A9W4HB30_PENNA</name>
<dbReference type="PROSITE" id="PS00463">
    <property type="entry name" value="ZN2_CY6_FUNGAL_1"/>
    <property type="match status" value="1"/>
</dbReference>
<evidence type="ECO:0000256" key="6">
    <source>
        <dbReference type="SAM" id="MobiDB-lite"/>
    </source>
</evidence>
<dbReference type="InterPro" id="IPR001138">
    <property type="entry name" value="Zn2Cys6_DnaBD"/>
</dbReference>
<comment type="subcellular location">
    <subcellularLocation>
        <location evidence="1">Nucleus</location>
    </subcellularLocation>
</comment>
<evidence type="ECO:0000256" key="1">
    <source>
        <dbReference type="ARBA" id="ARBA00004123"/>
    </source>
</evidence>
<dbReference type="SUPFAM" id="SSF57701">
    <property type="entry name" value="Zn2/Cys6 DNA-binding domain"/>
    <property type="match status" value="1"/>
</dbReference>
<reference evidence="8" key="1">
    <citation type="submission" date="2021-07" db="EMBL/GenBank/DDBJ databases">
        <authorList>
            <person name="Branca A.L. A."/>
        </authorList>
    </citation>
    <scope>NUCLEOTIDE SEQUENCE</scope>
</reference>
<keyword evidence="5" id="KW-0539">Nucleus</keyword>
<evidence type="ECO:0000256" key="4">
    <source>
        <dbReference type="ARBA" id="ARBA00023163"/>
    </source>
</evidence>
<evidence type="ECO:0000259" key="7">
    <source>
        <dbReference type="PROSITE" id="PS50048"/>
    </source>
</evidence>
<dbReference type="InterPro" id="IPR051711">
    <property type="entry name" value="Stress_Response_Reg"/>
</dbReference>
<dbReference type="PANTHER" id="PTHR47540">
    <property type="entry name" value="THIAMINE REPRESSIBLE GENES REGULATORY PROTEIN THI5"/>
    <property type="match status" value="1"/>
</dbReference>
<evidence type="ECO:0000313" key="9">
    <source>
        <dbReference type="Proteomes" id="UP001153461"/>
    </source>
</evidence>
<comment type="caution">
    <text evidence="8">The sequence shown here is derived from an EMBL/GenBank/DDBJ whole genome shotgun (WGS) entry which is preliminary data.</text>
</comment>
<dbReference type="PROSITE" id="PS50048">
    <property type="entry name" value="ZN2_CY6_FUNGAL_2"/>
    <property type="match status" value="1"/>
</dbReference>
<dbReference type="Gene3D" id="4.10.240.10">
    <property type="entry name" value="Zn(2)-C6 fungal-type DNA-binding domain"/>
    <property type="match status" value="1"/>
</dbReference>
<dbReference type="Proteomes" id="UP001153461">
    <property type="component" value="Unassembled WGS sequence"/>
</dbReference>
<keyword evidence="3" id="KW-0238">DNA-binding</keyword>
<keyword evidence="4" id="KW-0804">Transcription</keyword>
<dbReference type="EMBL" id="CAJVNV010000016">
    <property type="protein sequence ID" value="CAG7955373.1"/>
    <property type="molecule type" value="Genomic_DNA"/>
</dbReference>
<dbReference type="OrthoDB" id="4272829at2759"/>
<feature type="domain" description="Zn(2)-C6 fungal-type" evidence="7">
    <location>
        <begin position="43"/>
        <end position="74"/>
    </location>
</feature>
<dbReference type="GO" id="GO:0005634">
    <property type="term" value="C:nucleus"/>
    <property type="evidence" value="ECO:0007669"/>
    <property type="project" value="UniProtKB-SubCell"/>
</dbReference>
<organism evidence="8 9">
    <name type="scientific">Penicillium nalgiovense</name>
    <dbReference type="NCBI Taxonomy" id="60175"/>
    <lineage>
        <taxon>Eukaryota</taxon>
        <taxon>Fungi</taxon>
        <taxon>Dikarya</taxon>
        <taxon>Ascomycota</taxon>
        <taxon>Pezizomycotina</taxon>
        <taxon>Eurotiomycetes</taxon>
        <taxon>Eurotiomycetidae</taxon>
        <taxon>Eurotiales</taxon>
        <taxon>Aspergillaceae</taxon>
        <taxon>Penicillium</taxon>
    </lineage>
</organism>
<dbReference type="InterPro" id="IPR036864">
    <property type="entry name" value="Zn2-C6_fun-type_DNA-bd_sf"/>
</dbReference>
<proteinExistence type="predicted"/>
<evidence type="ECO:0000256" key="3">
    <source>
        <dbReference type="ARBA" id="ARBA00023125"/>
    </source>
</evidence>
<dbReference type="SMART" id="SM00066">
    <property type="entry name" value="GAL4"/>
    <property type="match status" value="1"/>
</dbReference>
<dbReference type="Pfam" id="PF00172">
    <property type="entry name" value="Zn_clus"/>
    <property type="match status" value="1"/>
</dbReference>
<keyword evidence="2" id="KW-0805">Transcription regulation</keyword>
<dbReference type="AlphaFoldDB" id="A0A9W4HB30"/>
<sequence length="95" mass="10863">MARKRRALTEEQEPQGRESQRRKFVACVFQIPHAELTTDGINSCQRCHSHKIKCSGDQPCSKCRTVGLADECAYATRDRQVKVSEKYASHRLLLD</sequence>
<dbReference type="PANTHER" id="PTHR47540:SF6">
    <property type="entry name" value="ZN(II)2CYS6 TRANSCRIPTION FACTOR (EUROFUNG)"/>
    <property type="match status" value="1"/>
</dbReference>
<dbReference type="GO" id="GO:0008270">
    <property type="term" value="F:zinc ion binding"/>
    <property type="evidence" value="ECO:0007669"/>
    <property type="project" value="InterPro"/>
</dbReference>